<dbReference type="EC" id="3.6.1.66" evidence="10"/>
<comment type="similarity">
    <text evidence="1 10 11">Belongs to the HAM1 NTPase family.</text>
</comment>
<evidence type="ECO:0000256" key="4">
    <source>
        <dbReference type="ARBA" id="ARBA00022741"/>
    </source>
</evidence>
<evidence type="ECO:0000313" key="13">
    <source>
        <dbReference type="Proteomes" id="UP000540568"/>
    </source>
</evidence>
<dbReference type="GO" id="GO:0009117">
    <property type="term" value="P:nucleotide metabolic process"/>
    <property type="evidence" value="ECO:0007669"/>
    <property type="project" value="UniProtKB-KW"/>
</dbReference>
<dbReference type="GO" id="GO:0036222">
    <property type="term" value="F:XTP diphosphatase activity"/>
    <property type="evidence" value="ECO:0007669"/>
    <property type="project" value="UniProtKB-UniRule"/>
</dbReference>
<feature type="binding site" evidence="10">
    <location>
        <begin position="165"/>
        <end position="168"/>
    </location>
    <ligand>
        <name>substrate</name>
    </ligand>
</feature>
<evidence type="ECO:0000256" key="6">
    <source>
        <dbReference type="ARBA" id="ARBA00022842"/>
    </source>
</evidence>
<reference evidence="12 13" key="1">
    <citation type="submission" date="2020-07" db="EMBL/GenBank/DDBJ databases">
        <title>Sequencing the genomes of 1000 actinobacteria strains.</title>
        <authorList>
            <person name="Klenk H.-P."/>
        </authorList>
    </citation>
    <scope>NUCLEOTIDE SEQUENCE [LARGE SCALE GENOMIC DNA]</scope>
    <source>
        <strain evidence="12 13">DSM 44121</strain>
    </source>
</reference>
<evidence type="ECO:0000256" key="2">
    <source>
        <dbReference type="ARBA" id="ARBA00011738"/>
    </source>
</evidence>
<dbReference type="PANTHER" id="PTHR11067">
    <property type="entry name" value="INOSINE TRIPHOSPHATE PYROPHOSPHATASE/HAM1 PROTEIN"/>
    <property type="match status" value="1"/>
</dbReference>
<keyword evidence="3 10" id="KW-0479">Metal-binding</keyword>
<proteinExistence type="inferred from homology"/>
<comment type="caution">
    <text evidence="12">The sequence shown here is derived from an EMBL/GenBank/DDBJ whole genome shotgun (WGS) entry which is preliminary data.</text>
</comment>
<dbReference type="GO" id="GO:0046872">
    <property type="term" value="F:metal ion binding"/>
    <property type="evidence" value="ECO:0007669"/>
    <property type="project" value="UniProtKB-KW"/>
</dbReference>
<name>A0A7W3J598_9MICO</name>
<evidence type="ECO:0000256" key="1">
    <source>
        <dbReference type="ARBA" id="ARBA00008023"/>
    </source>
</evidence>
<comment type="catalytic activity">
    <reaction evidence="8 10">
        <text>dITP + H2O = dIMP + diphosphate + H(+)</text>
        <dbReference type="Rhea" id="RHEA:28342"/>
        <dbReference type="ChEBI" id="CHEBI:15377"/>
        <dbReference type="ChEBI" id="CHEBI:15378"/>
        <dbReference type="ChEBI" id="CHEBI:33019"/>
        <dbReference type="ChEBI" id="CHEBI:61194"/>
        <dbReference type="ChEBI" id="CHEBI:61382"/>
        <dbReference type="EC" id="3.6.1.66"/>
    </reaction>
</comment>
<sequence length="223" mass="23102">MTSLTVPPAARIVLATHNAKKVPELRAILTEAGLDLPDGGLVTSGEVGAPEPVEDGVTFAENALIKARAVCAATGLPAVADDSGLAVDVLGGAPGIFSARWAGKHGDDLANLELLLGQLGDVRPEHRQAGFVCAAALVTPDGREEVRLGEMRGVLAAAPRGINGFGYDPILVPDEDPLFVDVVSDETPRRTAAELSADEKNAISHRGKAFRALAPLVVELLRG</sequence>
<feature type="binding site" evidence="10">
    <location>
        <position position="83"/>
    </location>
    <ligand>
        <name>substrate</name>
    </ligand>
</feature>
<protein>
    <recommendedName>
        <fullName evidence="10">dITP/XTP pyrophosphatase</fullName>
        <ecNumber evidence="10">3.6.1.66</ecNumber>
    </recommendedName>
    <alternativeName>
        <fullName evidence="10">Non-canonical purine NTP pyrophosphatase</fullName>
    </alternativeName>
    <alternativeName>
        <fullName evidence="10">Non-standard purine NTP pyrophosphatase</fullName>
    </alternativeName>
    <alternativeName>
        <fullName evidence="10">Nucleoside-triphosphate diphosphatase</fullName>
    </alternativeName>
    <alternativeName>
        <fullName evidence="10">Nucleoside-triphosphate pyrophosphatase</fullName>
        <shortName evidence="10">NTPase</shortName>
    </alternativeName>
</protein>
<comment type="catalytic activity">
    <reaction evidence="10">
        <text>ITP + H2O = IMP + diphosphate + H(+)</text>
        <dbReference type="Rhea" id="RHEA:29399"/>
        <dbReference type="ChEBI" id="CHEBI:15377"/>
        <dbReference type="ChEBI" id="CHEBI:15378"/>
        <dbReference type="ChEBI" id="CHEBI:33019"/>
        <dbReference type="ChEBI" id="CHEBI:58053"/>
        <dbReference type="ChEBI" id="CHEBI:61402"/>
        <dbReference type="EC" id="3.6.1.66"/>
    </reaction>
</comment>
<dbReference type="Proteomes" id="UP000540568">
    <property type="component" value="Unassembled WGS sequence"/>
</dbReference>
<feature type="binding site" evidence="10">
    <location>
        <begin position="16"/>
        <end position="21"/>
    </location>
    <ligand>
        <name>substrate</name>
    </ligand>
</feature>
<organism evidence="12 13">
    <name type="scientific">Promicromonospora sukumoe</name>
    <dbReference type="NCBI Taxonomy" id="88382"/>
    <lineage>
        <taxon>Bacteria</taxon>
        <taxon>Bacillati</taxon>
        <taxon>Actinomycetota</taxon>
        <taxon>Actinomycetes</taxon>
        <taxon>Micrococcales</taxon>
        <taxon>Promicromonosporaceae</taxon>
        <taxon>Promicromonospora</taxon>
    </lineage>
</organism>
<comment type="cofactor">
    <cofactor evidence="10">
        <name>Mg(2+)</name>
        <dbReference type="ChEBI" id="CHEBI:18420"/>
    </cofactor>
    <text evidence="10">Binds 1 Mg(2+) ion per subunit.</text>
</comment>
<dbReference type="InterPro" id="IPR029001">
    <property type="entry name" value="ITPase-like_fam"/>
</dbReference>
<feature type="binding site" evidence="10">
    <location>
        <position position="82"/>
    </location>
    <ligand>
        <name>Mg(2+)</name>
        <dbReference type="ChEBI" id="CHEBI:18420"/>
    </ligand>
</feature>
<dbReference type="EMBL" id="JACGWV010000001">
    <property type="protein sequence ID" value="MBA8806439.1"/>
    <property type="molecule type" value="Genomic_DNA"/>
</dbReference>
<feature type="active site" description="Proton acceptor" evidence="10">
    <location>
        <position position="82"/>
    </location>
</feature>
<evidence type="ECO:0000256" key="8">
    <source>
        <dbReference type="ARBA" id="ARBA00051875"/>
    </source>
</evidence>
<dbReference type="PANTHER" id="PTHR11067:SF9">
    <property type="entry name" value="INOSINE TRIPHOSPHATE PYROPHOSPHATASE"/>
    <property type="match status" value="1"/>
</dbReference>
<evidence type="ECO:0000256" key="7">
    <source>
        <dbReference type="ARBA" id="ARBA00023080"/>
    </source>
</evidence>
<dbReference type="CDD" id="cd00515">
    <property type="entry name" value="HAM1"/>
    <property type="match status" value="1"/>
</dbReference>
<dbReference type="GO" id="GO:0005829">
    <property type="term" value="C:cytosol"/>
    <property type="evidence" value="ECO:0007669"/>
    <property type="project" value="TreeGrafter"/>
</dbReference>
<accession>A0A7W3J598</accession>
<keyword evidence="6 10" id="KW-0460">Magnesium</keyword>
<dbReference type="GO" id="GO:0009146">
    <property type="term" value="P:purine nucleoside triphosphate catabolic process"/>
    <property type="evidence" value="ECO:0007669"/>
    <property type="project" value="UniProtKB-UniRule"/>
</dbReference>
<evidence type="ECO:0000256" key="11">
    <source>
        <dbReference type="RuleBase" id="RU003781"/>
    </source>
</evidence>
<dbReference type="GO" id="GO:0000166">
    <property type="term" value="F:nucleotide binding"/>
    <property type="evidence" value="ECO:0007669"/>
    <property type="project" value="UniProtKB-KW"/>
</dbReference>
<comment type="subunit">
    <text evidence="2 10">Homodimer.</text>
</comment>
<dbReference type="InterPro" id="IPR020922">
    <property type="entry name" value="dITP/XTP_pyrophosphatase"/>
</dbReference>
<evidence type="ECO:0000313" key="12">
    <source>
        <dbReference type="EMBL" id="MBA8806439.1"/>
    </source>
</evidence>
<evidence type="ECO:0000256" key="3">
    <source>
        <dbReference type="ARBA" id="ARBA00022723"/>
    </source>
</evidence>
<keyword evidence="7 10" id="KW-0546">Nucleotide metabolism</keyword>
<dbReference type="FunFam" id="3.90.950.10:FF:000001">
    <property type="entry name" value="dITP/XTP pyrophosphatase"/>
    <property type="match status" value="1"/>
</dbReference>
<keyword evidence="4 10" id="KW-0547">Nucleotide-binding</keyword>
<dbReference type="NCBIfam" id="TIGR00042">
    <property type="entry name" value="RdgB/HAM1 family non-canonical purine NTP pyrophosphatase"/>
    <property type="match status" value="1"/>
</dbReference>
<dbReference type="GO" id="GO:0036220">
    <property type="term" value="F:ITP diphosphatase activity"/>
    <property type="evidence" value="ECO:0007669"/>
    <property type="project" value="UniProtKB-UniRule"/>
</dbReference>
<comment type="catalytic activity">
    <reaction evidence="9 10">
        <text>XTP + H2O = XMP + diphosphate + H(+)</text>
        <dbReference type="Rhea" id="RHEA:28610"/>
        <dbReference type="ChEBI" id="CHEBI:15377"/>
        <dbReference type="ChEBI" id="CHEBI:15378"/>
        <dbReference type="ChEBI" id="CHEBI:33019"/>
        <dbReference type="ChEBI" id="CHEBI:57464"/>
        <dbReference type="ChEBI" id="CHEBI:61314"/>
        <dbReference type="EC" id="3.6.1.66"/>
    </reaction>
</comment>
<feature type="binding site" evidence="10">
    <location>
        <begin position="205"/>
        <end position="206"/>
    </location>
    <ligand>
        <name>substrate</name>
    </ligand>
</feature>
<feature type="binding site" evidence="10">
    <location>
        <position position="200"/>
    </location>
    <ligand>
        <name>substrate</name>
    </ligand>
</feature>
<comment type="function">
    <text evidence="10">Pyrophosphatase that catalyzes the hydrolysis of nucleoside triphosphates to their monophosphate derivatives, with a high preference for the non-canonical purine nucleotides XTP (xanthosine triphosphate), dITP (deoxyinosine triphosphate) and ITP. Seems to function as a house-cleaning enzyme that removes non-canonical purine nucleotides from the nucleotide pool, thus preventing their incorporation into DNA/RNA and avoiding chromosomal lesions.</text>
</comment>
<gene>
    <name evidence="12" type="ORF">FHX71_000381</name>
</gene>
<dbReference type="InterPro" id="IPR002637">
    <property type="entry name" value="RdgB/HAM1"/>
</dbReference>
<dbReference type="RefSeq" id="WP_182614166.1">
    <property type="nucleotide sequence ID" value="NZ_BAAATF010000002.1"/>
</dbReference>
<comment type="caution">
    <text evidence="10">Lacks conserved residue(s) required for the propagation of feature annotation.</text>
</comment>
<dbReference type="GO" id="GO:0017111">
    <property type="term" value="F:ribonucleoside triphosphate phosphatase activity"/>
    <property type="evidence" value="ECO:0007669"/>
    <property type="project" value="InterPro"/>
</dbReference>
<dbReference type="SUPFAM" id="SSF52972">
    <property type="entry name" value="ITPase-like"/>
    <property type="match status" value="1"/>
</dbReference>
<dbReference type="AlphaFoldDB" id="A0A7W3J598"/>
<dbReference type="HAMAP" id="MF_01405">
    <property type="entry name" value="Non_canon_purine_NTPase"/>
    <property type="match status" value="1"/>
</dbReference>
<dbReference type="GO" id="GO:0035870">
    <property type="term" value="F:dITP diphosphatase activity"/>
    <property type="evidence" value="ECO:0007669"/>
    <property type="project" value="UniProtKB-UniRule"/>
</dbReference>
<keyword evidence="13" id="KW-1185">Reference proteome</keyword>
<dbReference type="Pfam" id="PF01725">
    <property type="entry name" value="Ham1p_like"/>
    <property type="match status" value="1"/>
</dbReference>
<evidence type="ECO:0000256" key="5">
    <source>
        <dbReference type="ARBA" id="ARBA00022801"/>
    </source>
</evidence>
<keyword evidence="5 10" id="KW-0378">Hydrolase</keyword>
<dbReference type="Gene3D" id="3.90.950.10">
    <property type="match status" value="1"/>
</dbReference>
<evidence type="ECO:0000256" key="10">
    <source>
        <dbReference type="HAMAP-Rule" id="MF_01405"/>
    </source>
</evidence>
<evidence type="ECO:0000256" key="9">
    <source>
        <dbReference type="ARBA" id="ARBA00052017"/>
    </source>
</evidence>